<dbReference type="EC" id="3.2.1.78" evidence="4"/>
<dbReference type="AlphaFoldDB" id="W1P472"/>
<comment type="similarity">
    <text evidence="3">Belongs to the glycosyl hydrolase 5 (cellulase A) family.</text>
</comment>
<dbReference type="Gramene" id="ERN02713">
    <property type="protein sequence ID" value="ERN02713"/>
    <property type="gene ID" value="AMTR_s00085p00132560"/>
</dbReference>
<evidence type="ECO:0000313" key="12">
    <source>
        <dbReference type="Proteomes" id="UP000017836"/>
    </source>
</evidence>
<name>W1P472_AMBTC</name>
<proteinExistence type="inferred from homology"/>
<dbReference type="EMBL" id="KI394487">
    <property type="protein sequence ID" value="ERN02713.1"/>
    <property type="molecule type" value="Genomic_DNA"/>
</dbReference>
<dbReference type="eggNOG" id="ENOG502QS4Q">
    <property type="taxonomic scope" value="Eukaryota"/>
</dbReference>
<gene>
    <name evidence="11" type="ORF">AMTR_s00085p00132560</name>
</gene>
<evidence type="ECO:0000313" key="11">
    <source>
        <dbReference type="EMBL" id="ERN02713.1"/>
    </source>
</evidence>
<dbReference type="SUPFAM" id="SSF51445">
    <property type="entry name" value="(Trans)glycosidases"/>
    <property type="match status" value="1"/>
</dbReference>
<evidence type="ECO:0000256" key="1">
    <source>
        <dbReference type="ARBA" id="ARBA00001678"/>
    </source>
</evidence>
<dbReference type="Pfam" id="PF26410">
    <property type="entry name" value="GH5_mannosidase"/>
    <property type="match status" value="1"/>
</dbReference>
<evidence type="ECO:0000256" key="8">
    <source>
        <dbReference type="ARBA" id="ARBA00023295"/>
    </source>
</evidence>
<accession>W1P472</accession>
<evidence type="ECO:0000256" key="5">
    <source>
        <dbReference type="ARBA" id="ARBA00022525"/>
    </source>
</evidence>
<dbReference type="OMA" id="MAYHCEA"/>
<dbReference type="InterPro" id="IPR017853">
    <property type="entry name" value="GH"/>
</dbReference>
<feature type="domain" description="Glycoside hydrolase family 5" evidence="10">
    <location>
        <begin position="33"/>
        <end position="146"/>
    </location>
</feature>
<dbReference type="Gene3D" id="3.20.20.80">
    <property type="entry name" value="Glycosidases"/>
    <property type="match status" value="1"/>
</dbReference>
<protein>
    <recommendedName>
        <fullName evidence="4">mannan endo-1,4-beta-mannosidase</fullName>
        <ecNumber evidence="4">3.2.1.78</ecNumber>
    </recommendedName>
</protein>
<evidence type="ECO:0000256" key="9">
    <source>
        <dbReference type="SAM" id="SignalP"/>
    </source>
</evidence>
<dbReference type="GO" id="GO:0016985">
    <property type="term" value="F:mannan endo-1,4-beta-mannosidase activity"/>
    <property type="evidence" value="ECO:0007669"/>
    <property type="project" value="UniProtKB-EC"/>
</dbReference>
<dbReference type="GO" id="GO:0005576">
    <property type="term" value="C:extracellular region"/>
    <property type="evidence" value="ECO:0007669"/>
    <property type="project" value="UniProtKB-SubCell"/>
</dbReference>
<evidence type="ECO:0000256" key="7">
    <source>
        <dbReference type="ARBA" id="ARBA00022801"/>
    </source>
</evidence>
<dbReference type="Proteomes" id="UP000017836">
    <property type="component" value="Unassembled WGS sequence"/>
</dbReference>
<keyword evidence="8" id="KW-0326">Glycosidase</keyword>
<sequence length="162" mass="18313">MFRLTEHKLICVVFLVFLVFQNQRNLALAQGGFVQTRGTHFIVNGSPFYVNGFNVYWMVQMASNPSTRGKVTSVFQQASSYGLTEARTWAFSDGGYRPLQISPGSYNEDMVKGLDFVISEARRYGVCLMLSFVNNYKDLGGRPQWARNQGQSLSSDDDYFSV</sequence>
<dbReference type="InterPro" id="IPR045053">
    <property type="entry name" value="MAN-like"/>
</dbReference>
<evidence type="ECO:0000259" key="10">
    <source>
        <dbReference type="Pfam" id="PF26410"/>
    </source>
</evidence>
<keyword evidence="6 9" id="KW-0732">Signal</keyword>
<comment type="catalytic activity">
    <reaction evidence="1">
        <text>Random hydrolysis of (1-&gt;4)-beta-D-mannosidic linkages in mannans, galactomannans and glucomannans.</text>
        <dbReference type="EC" id="3.2.1.78"/>
    </reaction>
</comment>
<evidence type="ECO:0000256" key="4">
    <source>
        <dbReference type="ARBA" id="ARBA00012706"/>
    </source>
</evidence>
<keyword evidence="12" id="KW-1185">Reference proteome</keyword>
<dbReference type="PANTHER" id="PTHR31451">
    <property type="match status" value="1"/>
</dbReference>
<comment type="subcellular location">
    <subcellularLocation>
        <location evidence="2">Secreted</location>
    </subcellularLocation>
</comment>
<feature type="chain" id="PRO_5004807196" description="mannan endo-1,4-beta-mannosidase" evidence="9">
    <location>
        <begin position="30"/>
        <end position="162"/>
    </location>
</feature>
<reference evidence="12" key="1">
    <citation type="journal article" date="2013" name="Science">
        <title>The Amborella genome and the evolution of flowering plants.</title>
        <authorList>
            <consortium name="Amborella Genome Project"/>
        </authorList>
    </citation>
    <scope>NUCLEOTIDE SEQUENCE [LARGE SCALE GENOMIC DNA]</scope>
</reference>
<dbReference type="HOGENOM" id="CLU_138793_0_0_1"/>
<evidence type="ECO:0000256" key="2">
    <source>
        <dbReference type="ARBA" id="ARBA00004613"/>
    </source>
</evidence>
<evidence type="ECO:0000256" key="6">
    <source>
        <dbReference type="ARBA" id="ARBA00022729"/>
    </source>
</evidence>
<keyword evidence="5" id="KW-0964">Secreted</keyword>
<dbReference type="InterPro" id="IPR001547">
    <property type="entry name" value="Glyco_hydro_5"/>
</dbReference>
<feature type="signal peptide" evidence="9">
    <location>
        <begin position="1"/>
        <end position="29"/>
    </location>
</feature>
<organism evidence="11 12">
    <name type="scientific">Amborella trichopoda</name>
    <dbReference type="NCBI Taxonomy" id="13333"/>
    <lineage>
        <taxon>Eukaryota</taxon>
        <taxon>Viridiplantae</taxon>
        <taxon>Streptophyta</taxon>
        <taxon>Embryophyta</taxon>
        <taxon>Tracheophyta</taxon>
        <taxon>Spermatophyta</taxon>
        <taxon>Magnoliopsida</taxon>
        <taxon>Amborellales</taxon>
        <taxon>Amborellaceae</taxon>
        <taxon>Amborella</taxon>
    </lineage>
</organism>
<dbReference type="PANTHER" id="PTHR31451:SF39">
    <property type="entry name" value="MANNAN ENDO-1,4-BETA-MANNOSIDASE 1"/>
    <property type="match status" value="1"/>
</dbReference>
<dbReference type="STRING" id="13333.W1P472"/>
<keyword evidence="7" id="KW-0378">Hydrolase</keyword>
<evidence type="ECO:0000256" key="3">
    <source>
        <dbReference type="ARBA" id="ARBA00005641"/>
    </source>
</evidence>